<dbReference type="SUPFAM" id="SSF52540">
    <property type="entry name" value="P-loop containing nucleoside triphosphate hydrolases"/>
    <property type="match status" value="1"/>
</dbReference>
<dbReference type="RefSeq" id="WP_135429416.1">
    <property type="nucleotide sequence ID" value="NZ_RPEM01000003.1"/>
</dbReference>
<gene>
    <name evidence="2" type="ORF">EEB11_05510</name>
</gene>
<organism evidence="2 3">
    <name type="scientific">Pseudotabrizicola sediminis</name>
    <dbReference type="NCBI Taxonomy" id="2486418"/>
    <lineage>
        <taxon>Bacteria</taxon>
        <taxon>Pseudomonadati</taxon>
        <taxon>Pseudomonadota</taxon>
        <taxon>Alphaproteobacteria</taxon>
        <taxon>Rhodobacterales</taxon>
        <taxon>Paracoccaceae</taxon>
        <taxon>Pseudotabrizicola</taxon>
    </lineage>
</organism>
<dbReference type="PANTHER" id="PTHR30050:SF5">
    <property type="entry name" value="DNAA REGULATORY INACTIVATOR HDA"/>
    <property type="match status" value="1"/>
</dbReference>
<dbReference type="EMBL" id="RPEM01000003">
    <property type="protein sequence ID" value="TGD44156.1"/>
    <property type="molecule type" value="Genomic_DNA"/>
</dbReference>
<dbReference type="Gene3D" id="3.40.50.300">
    <property type="entry name" value="P-loop containing nucleotide triphosphate hydrolases"/>
    <property type="match status" value="1"/>
</dbReference>
<dbReference type="InterPro" id="IPR003593">
    <property type="entry name" value="AAA+_ATPase"/>
</dbReference>
<protein>
    <submittedName>
        <fullName evidence="2">Chromosomal replication initiator DnaA</fullName>
    </submittedName>
</protein>
<keyword evidence="3" id="KW-1185">Reference proteome</keyword>
<evidence type="ECO:0000259" key="1">
    <source>
        <dbReference type="SMART" id="SM00382"/>
    </source>
</evidence>
<dbReference type="Gene3D" id="1.10.8.60">
    <property type="match status" value="1"/>
</dbReference>
<reference evidence="2 3" key="1">
    <citation type="submission" date="2018-11" db="EMBL/GenBank/DDBJ databases">
        <title>Tabrizicola sp. isolated from sediment of alpine lake.</title>
        <authorList>
            <person name="Liu Z."/>
        </authorList>
    </citation>
    <scope>NUCLEOTIDE SEQUENCE [LARGE SCALE GENOMIC DNA]</scope>
    <source>
        <strain evidence="2 3">DRYC-M-16</strain>
    </source>
</reference>
<sequence>MTRQLAFDLPARQAFRRADFFESVANAHALAAVDGWRDWPGGKMLLVGPPGAGKTHLAHLWADMAGAVMVAGTALAGADLLALAQAGTVVVEDADAVAGVPEAEVALFHLHNLVVPRGSLLLTARGPVRDWGLALPDLKSRMEAAPVARLEAPDDALLSAVLVKLFTDRQTVVPPALIPWLVARMERSIDAARALVAAMDARALAQGRPITRATAQGLLDRDDSE</sequence>
<evidence type="ECO:0000313" key="2">
    <source>
        <dbReference type="EMBL" id="TGD44156.1"/>
    </source>
</evidence>
<name>A0ABY2KNC1_9RHOB</name>
<accession>A0ABY2KNC1</accession>
<feature type="domain" description="AAA+ ATPase" evidence="1">
    <location>
        <begin position="40"/>
        <end position="225"/>
    </location>
</feature>
<dbReference type="Proteomes" id="UP000297741">
    <property type="component" value="Unassembled WGS sequence"/>
</dbReference>
<proteinExistence type="predicted"/>
<evidence type="ECO:0000313" key="3">
    <source>
        <dbReference type="Proteomes" id="UP000297741"/>
    </source>
</evidence>
<comment type="caution">
    <text evidence="2">The sequence shown here is derived from an EMBL/GenBank/DDBJ whole genome shotgun (WGS) entry which is preliminary data.</text>
</comment>
<dbReference type="SMART" id="SM00382">
    <property type="entry name" value="AAA"/>
    <property type="match status" value="1"/>
</dbReference>
<dbReference type="PANTHER" id="PTHR30050">
    <property type="entry name" value="CHROMOSOMAL REPLICATION INITIATOR PROTEIN DNAA"/>
    <property type="match status" value="1"/>
</dbReference>
<dbReference type="InterPro" id="IPR027417">
    <property type="entry name" value="P-loop_NTPase"/>
</dbReference>